<dbReference type="eggNOG" id="ENOG5030W8K">
    <property type="taxonomic scope" value="Bacteria"/>
</dbReference>
<dbReference type="Proteomes" id="UP000029499">
    <property type="component" value="Chromosome"/>
</dbReference>
<reference evidence="1 2" key="1">
    <citation type="journal article" date="2015" name="J. Biotechnol.">
        <title>Complete genome sequence of Pseudomonas rhizosphaerae IH5T (=DSM 16299T), a phosphate-solubilizing rhizobacterium for bacterial biofertilizer.</title>
        <authorList>
            <person name="Kwak Y."/>
            <person name="Jung B.K."/>
            <person name="Shin J.H."/>
        </authorList>
    </citation>
    <scope>NUCLEOTIDE SEQUENCE [LARGE SCALE GENOMIC DNA]</scope>
    <source>
        <strain evidence="1">DSM 16299</strain>
    </source>
</reference>
<sequence length="256" mass="28113">MIEPNASTLFMGWDVGGWNCDRNPASRDALVVLDAERRLVGKPWRGNLRRTINEASSTEQFVHGLLKLCGIDSAAHQAPRLLMGIDTPLGFSKPFIDLITCGVTVPTVGESSTNPYLHRRTEHFLFERGLYPLSPIKDMIGSQATKGMHVLGRFAPIREACGVWTDGQMLRAIEAYPSACKRSASIEALRAPFYLNGASMPGLEHIDAQDALTCALVAWAFEHRPHLLARPTADIDPVEGWIFVPEDGLRAVGPLD</sequence>
<proteinExistence type="predicted"/>
<dbReference type="AlphaFoldDB" id="A0A089YK04"/>
<dbReference type="STRING" id="216142.LT40_00045"/>
<name>A0A089YK04_9PSED</name>
<protein>
    <recommendedName>
        <fullName evidence="3">DUF429 domain-containing protein</fullName>
    </recommendedName>
</protein>
<accession>A0A089YK04</accession>
<keyword evidence="2" id="KW-1185">Reference proteome</keyword>
<dbReference type="KEGG" id="prh:LT40_00045"/>
<evidence type="ECO:0000313" key="1">
    <source>
        <dbReference type="EMBL" id="AIS15879.1"/>
    </source>
</evidence>
<evidence type="ECO:0008006" key="3">
    <source>
        <dbReference type="Google" id="ProtNLM"/>
    </source>
</evidence>
<dbReference type="OrthoDB" id="2111554at2"/>
<dbReference type="HOGENOM" id="CLU_086019_0_0_6"/>
<gene>
    <name evidence="1" type="ORF">LT40_00045</name>
</gene>
<organism evidence="1 2">
    <name type="scientific">Pseudomonas rhizosphaerae</name>
    <dbReference type="NCBI Taxonomy" id="216142"/>
    <lineage>
        <taxon>Bacteria</taxon>
        <taxon>Pseudomonadati</taxon>
        <taxon>Pseudomonadota</taxon>
        <taxon>Gammaproteobacteria</taxon>
        <taxon>Pseudomonadales</taxon>
        <taxon>Pseudomonadaceae</taxon>
        <taxon>Pseudomonas</taxon>
    </lineage>
</organism>
<dbReference type="RefSeq" id="WP_043184928.1">
    <property type="nucleotide sequence ID" value="NZ_CP009533.1"/>
</dbReference>
<evidence type="ECO:0000313" key="2">
    <source>
        <dbReference type="Proteomes" id="UP000029499"/>
    </source>
</evidence>
<dbReference type="EMBL" id="CP009533">
    <property type="protein sequence ID" value="AIS15879.1"/>
    <property type="molecule type" value="Genomic_DNA"/>
</dbReference>